<gene>
    <name evidence="3" type="ORF">Metal_2425</name>
</gene>
<evidence type="ECO:0008006" key="5">
    <source>
        <dbReference type="Google" id="ProtNLM"/>
    </source>
</evidence>
<keyword evidence="2" id="KW-0732">Signal</keyword>
<feature type="chain" id="PRO_5003612794" description="Lipoprotein" evidence="2">
    <location>
        <begin position="28"/>
        <end position="138"/>
    </location>
</feature>
<evidence type="ECO:0000313" key="4">
    <source>
        <dbReference type="Proteomes" id="UP000005090"/>
    </source>
</evidence>
<accession>H8GHJ5</accession>
<keyword evidence="4" id="KW-1185">Reference proteome</keyword>
<dbReference type="eggNOG" id="ENOG503451P">
    <property type="taxonomic scope" value="Bacteria"/>
</dbReference>
<dbReference type="HOGENOM" id="CLU_1852840_0_0_6"/>
<name>H8GHJ5_METAL</name>
<dbReference type="Proteomes" id="UP000005090">
    <property type="component" value="Chromosome"/>
</dbReference>
<evidence type="ECO:0000256" key="2">
    <source>
        <dbReference type="SAM" id="SignalP"/>
    </source>
</evidence>
<dbReference type="PROSITE" id="PS51257">
    <property type="entry name" value="PROKAR_LIPOPROTEIN"/>
    <property type="match status" value="1"/>
</dbReference>
<sequence length="138" mass="14843">MTKWLKMTPILGLLSGCAAIPALPALSGLVPAPGGTPLLTTTTVRLSRQNYKIVKANAIGSSVGFSFLGLFTFISPHYDEAMTKLYHNAAVTEGKPQAIVNVVYENSSSYFILFALPRITVRADLIEFTGDRDNPPAD</sequence>
<reference evidence="3 4" key="1">
    <citation type="journal article" date="2013" name="Genome Announc.">
        <title>Genome Sequence of the Obligate Gammaproteobacterial Methanotroph Methylomicrobium album Strain BG8.</title>
        <authorList>
            <person name="Kits K.D."/>
            <person name="Kalyuzhnaya M.G."/>
            <person name="Klotz M.G."/>
            <person name="Jetten M.S."/>
            <person name="Op den Camp H.J."/>
            <person name="Vuilleumier S."/>
            <person name="Bringel F."/>
            <person name="Dispirito A.A."/>
            <person name="Murrell J.C."/>
            <person name="Bruce D."/>
            <person name="Cheng J.F."/>
            <person name="Copeland A."/>
            <person name="Goodwin L."/>
            <person name="Hauser L."/>
            <person name="Lajus A."/>
            <person name="Land M.L."/>
            <person name="Lapidus A."/>
            <person name="Lucas S."/>
            <person name="Medigue C."/>
            <person name="Pitluck S."/>
            <person name="Woyke T."/>
            <person name="Zeytun A."/>
            <person name="Stein L.Y."/>
        </authorList>
    </citation>
    <scope>NUCLEOTIDE SEQUENCE [LARGE SCALE GENOMIC DNA]</scope>
    <source>
        <strain evidence="3 4">BG8</strain>
    </source>
</reference>
<keyword evidence="1" id="KW-0812">Transmembrane</keyword>
<feature type="transmembrane region" description="Helical" evidence="1">
    <location>
        <begin position="53"/>
        <end position="74"/>
    </location>
</feature>
<evidence type="ECO:0000256" key="1">
    <source>
        <dbReference type="SAM" id="Phobius"/>
    </source>
</evidence>
<dbReference type="Pfam" id="PF20205">
    <property type="entry name" value="DUF6567"/>
    <property type="match status" value="1"/>
</dbReference>
<dbReference type="RefSeq" id="WP_005372592.1">
    <property type="nucleotide sequence ID" value="NZ_CM001475.1"/>
</dbReference>
<keyword evidence="1" id="KW-0472">Membrane</keyword>
<organism evidence="3 4">
    <name type="scientific">Methylomicrobium album BG8</name>
    <dbReference type="NCBI Taxonomy" id="686340"/>
    <lineage>
        <taxon>Bacteria</taxon>
        <taxon>Pseudomonadati</taxon>
        <taxon>Pseudomonadota</taxon>
        <taxon>Gammaproteobacteria</taxon>
        <taxon>Methylococcales</taxon>
        <taxon>Methylococcaceae</taxon>
        <taxon>Methylomicrobium</taxon>
    </lineage>
</organism>
<keyword evidence="1" id="KW-1133">Transmembrane helix</keyword>
<dbReference type="AlphaFoldDB" id="H8GHJ5"/>
<evidence type="ECO:0000313" key="3">
    <source>
        <dbReference type="EMBL" id="EIC30147.1"/>
    </source>
</evidence>
<dbReference type="InterPro" id="IPR046697">
    <property type="entry name" value="DUF6567"/>
</dbReference>
<proteinExistence type="predicted"/>
<feature type="signal peptide" evidence="2">
    <location>
        <begin position="1"/>
        <end position="27"/>
    </location>
</feature>
<dbReference type="EMBL" id="CM001475">
    <property type="protein sequence ID" value="EIC30147.1"/>
    <property type="molecule type" value="Genomic_DNA"/>
</dbReference>
<protein>
    <recommendedName>
        <fullName evidence="5">Lipoprotein</fullName>
    </recommendedName>
</protein>